<keyword evidence="2" id="KW-0012">Acyltransferase</keyword>
<feature type="compositionally biased region" description="Polar residues" evidence="1">
    <location>
        <begin position="1"/>
        <end position="11"/>
    </location>
</feature>
<keyword evidence="3" id="KW-1185">Reference proteome</keyword>
<dbReference type="RefSeq" id="XP_062744167.1">
    <property type="nucleotide sequence ID" value="XM_062883439.1"/>
</dbReference>
<name>A0ABR0GHR6_9PEZI</name>
<feature type="region of interest" description="Disordered" evidence="1">
    <location>
        <begin position="232"/>
        <end position="269"/>
    </location>
</feature>
<gene>
    <name evidence="2" type="primary">LAG1_1</name>
    <name evidence="2" type="ORF">QC762_0047460</name>
</gene>
<feature type="region of interest" description="Disordered" evidence="1">
    <location>
        <begin position="1"/>
        <end position="30"/>
    </location>
</feature>
<dbReference type="Proteomes" id="UP001323405">
    <property type="component" value="Unassembled WGS sequence"/>
</dbReference>
<feature type="compositionally biased region" description="Basic residues" evidence="1">
    <location>
        <begin position="12"/>
        <end position="26"/>
    </location>
</feature>
<reference evidence="2 3" key="1">
    <citation type="journal article" date="2023" name="bioRxiv">
        <title>High-quality genome assemblies of four members of thePodospora anserinaspecies complex.</title>
        <authorList>
            <person name="Ament-Velasquez S.L."/>
            <person name="Vogan A.A."/>
            <person name="Wallerman O."/>
            <person name="Hartmann F."/>
            <person name="Gautier V."/>
            <person name="Silar P."/>
            <person name="Giraud T."/>
            <person name="Johannesson H."/>
        </authorList>
    </citation>
    <scope>NUCLEOTIDE SEQUENCE [LARGE SCALE GENOMIC DNA]</scope>
    <source>
        <strain evidence="2 3">CBS 415.72m</strain>
    </source>
</reference>
<organism evidence="2 3">
    <name type="scientific">Podospora pseudocomata</name>
    <dbReference type="NCBI Taxonomy" id="2093779"/>
    <lineage>
        <taxon>Eukaryota</taxon>
        <taxon>Fungi</taxon>
        <taxon>Dikarya</taxon>
        <taxon>Ascomycota</taxon>
        <taxon>Pezizomycotina</taxon>
        <taxon>Sordariomycetes</taxon>
        <taxon>Sordariomycetidae</taxon>
        <taxon>Sordariales</taxon>
        <taxon>Podosporaceae</taxon>
        <taxon>Podospora</taxon>
    </lineage>
</organism>
<proteinExistence type="predicted"/>
<dbReference type="EC" id="2.3.1.24" evidence="2"/>
<evidence type="ECO:0000313" key="2">
    <source>
        <dbReference type="EMBL" id="KAK4655192.1"/>
    </source>
</evidence>
<sequence length="269" mass="29815">MWHTLTRQTSALRRKHVHSPVHRHHRTLGDVSHASHPSLVLWHARNVRGLPAPHPRGRVQVLLPPPGRLLDAAGRGDGVGLGSSPQGFQPAHRTPRRHGGACGVELPISFCVYGYRGLHYSRHQRLFSFAIKIAKLRGEQGAGLVVWAVYRHVDLLAALHQLADLVLDAAWGVFSTVGPYVMDWEAGQYKSPLANVITFSLLALLQSLNMFWLYCLFRSAYKFVVLGVAKEDRSEAKDEGGDDTSVTVVGNNRPTQGLAHRKGGRPEYR</sequence>
<keyword evidence="2" id="KW-0808">Transferase</keyword>
<dbReference type="GeneID" id="87903034"/>
<protein>
    <submittedName>
        <fullName evidence="2">Sphingosine N-acyltransferase lag1</fullName>
        <ecNumber evidence="2">2.3.1.24</ecNumber>
    </submittedName>
</protein>
<evidence type="ECO:0000313" key="3">
    <source>
        <dbReference type="Proteomes" id="UP001323405"/>
    </source>
</evidence>
<evidence type="ECO:0000256" key="1">
    <source>
        <dbReference type="SAM" id="MobiDB-lite"/>
    </source>
</evidence>
<dbReference type="EMBL" id="JAFFHA010000005">
    <property type="protein sequence ID" value="KAK4655192.1"/>
    <property type="molecule type" value="Genomic_DNA"/>
</dbReference>
<dbReference type="GO" id="GO:0050291">
    <property type="term" value="F:sphingosine N-acyltransferase activity"/>
    <property type="evidence" value="ECO:0007669"/>
    <property type="project" value="UniProtKB-EC"/>
</dbReference>
<comment type="caution">
    <text evidence="2">The sequence shown here is derived from an EMBL/GenBank/DDBJ whole genome shotgun (WGS) entry which is preliminary data.</text>
</comment>
<accession>A0ABR0GHR6</accession>
<feature type="compositionally biased region" description="Polar residues" evidence="1">
    <location>
        <begin position="244"/>
        <end position="255"/>
    </location>
</feature>